<dbReference type="AlphaFoldDB" id="A0A834HIU4"/>
<gene>
    <name evidence="2" type="ORF">GWI33_003599</name>
</gene>
<proteinExistence type="predicted"/>
<dbReference type="EMBL" id="JAACXV010023225">
    <property type="protein sequence ID" value="KAF7263117.1"/>
    <property type="molecule type" value="Genomic_DNA"/>
</dbReference>
<reference evidence="2" key="1">
    <citation type="submission" date="2020-08" db="EMBL/GenBank/DDBJ databases">
        <title>Genome sequencing and assembly of the red palm weevil Rhynchophorus ferrugineus.</title>
        <authorList>
            <person name="Dias G.B."/>
            <person name="Bergman C.M."/>
            <person name="Manee M."/>
        </authorList>
    </citation>
    <scope>NUCLEOTIDE SEQUENCE</scope>
    <source>
        <strain evidence="2">AA-2017</strain>
        <tissue evidence="2">Whole larva</tissue>
    </source>
</reference>
<comment type="caution">
    <text evidence="2">The sequence shown here is derived from an EMBL/GenBank/DDBJ whole genome shotgun (WGS) entry which is preliminary data.</text>
</comment>
<evidence type="ECO:0000313" key="3">
    <source>
        <dbReference type="Proteomes" id="UP000625711"/>
    </source>
</evidence>
<name>A0A834HIU4_RHYFE</name>
<accession>A0A834HIU4</accession>
<sequence>MNKSRSEVVFGEFWRRGNDRPLWDGGGGAPLWQPREQPGRRGGGRGLETEEDDDRGEGATSPAKHPVRGGRLLFKLKSVISLQKYSRRGANVSR</sequence>
<organism evidence="2 3">
    <name type="scientific">Rhynchophorus ferrugineus</name>
    <name type="common">Red palm weevil</name>
    <name type="synonym">Curculio ferrugineus</name>
    <dbReference type="NCBI Taxonomy" id="354439"/>
    <lineage>
        <taxon>Eukaryota</taxon>
        <taxon>Metazoa</taxon>
        <taxon>Ecdysozoa</taxon>
        <taxon>Arthropoda</taxon>
        <taxon>Hexapoda</taxon>
        <taxon>Insecta</taxon>
        <taxon>Pterygota</taxon>
        <taxon>Neoptera</taxon>
        <taxon>Endopterygota</taxon>
        <taxon>Coleoptera</taxon>
        <taxon>Polyphaga</taxon>
        <taxon>Cucujiformia</taxon>
        <taxon>Curculionidae</taxon>
        <taxon>Dryophthorinae</taxon>
        <taxon>Rhynchophorus</taxon>
    </lineage>
</organism>
<protein>
    <submittedName>
        <fullName evidence="2">Uncharacterized protein</fullName>
    </submittedName>
</protein>
<feature type="region of interest" description="Disordered" evidence="1">
    <location>
        <begin position="17"/>
        <end position="70"/>
    </location>
</feature>
<evidence type="ECO:0000256" key="1">
    <source>
        <dbReference type="SAM" id="MobiDB-lite"/>
    </source>
</evidence>
<keyword evidence="3" id="KW-1185">Reference proteome</keyword>
<dbReference type="Proteomes" id="UP000625711">
    <property type="component" value="Unassembled WGS sequence"/>
</dbReference>
<evidence type="ECO:0000313" key="2">
    <source>
        <dbReference type="EMBL" id="KAF7263117.1"/>
    </source>
</evidence>